<dbReference type="Proteomes" id="UP000053989">
    <property type="component" value="Unassembled WGS sequence"/>
</dbReference>
<organism evidence="1 2">
    <name type="scientific">Scleroderma citrinum Foug A</name>
    <dbReference type="NCBI Taxonomy" id="1036808"/>
    <lineage>
        <taxon>Eukaryota</taxon>
        <taxon>Fungi</taxon>
        <taxon>Dikarya</taxon>
        <taxon>Basidiomycota</taxon>
        <taxon>Agaricomycotina</taxon>
        <taxon>Agaricomycetes</taxon>
        <taxon>Agaricomycetidae</taxon>
        <taxon>Boletales</taxon>
        <taxon>Sclerodermatineae</taxon>
        <taxon>Sclerodermataceae</taxon>
        <taxon>Scleroderma</taxon>
    </lineage>
</organism>
<evidence type="ECO:0000313" key="2">
    <source>
        <dbReference type="Proteomes" id="UP000053989"/>
    </source>
</evidence>
<proteinExistence type="predicted"/>
<accession>A0A0C3DP71</accession>
<dbReference type="InParanoid" id="A0A0C3DP71"/>
<keyword evidence="2" id="KW-1185">Reference proteome</keyword>
<evidence type="ECO:0000313" key="1">
    <source>
        <dbReference type="EMBL" id="KIM57791.1"/>
    </source>
</evidence>
<gene>
    <name evidence="1" type="ORF">SCLCIDRAFT_129549</name>
</gene>
<dbReference type="EMBL" id="KN822095">
    <property type="protein sequence ID" value="KIM57791.1"/>
    <property type="molecule type" value="Genomic_DNA"/>
</dbReference>
<dbReference type="HOGENOM" id="CLU_147771_0_0_1"/>
<feature type="non-terminal residue" evidence="1">
    <location>
        <position position="1"/>
    </location>
</feature>
<dbReference type="AlphaFoldDB" id="A0A0C3DP71"/>
<reference evidence="2" key="2">
    <citation type="submission" date="2015-01" db="EMBL/GenBank/DDBJ databases">
        <title>Evolutionary Origins and Diversification of the Mycorrhizal Mutualists.</title>
        <authorList>
            <consortium name="DOE Joint Genome Institute"/>
            <consortium name="Mycorrhizal Genomics Consortium"/>
            <person name="Kohler A."/>
            <person name="Kuo A."/>
            <person name="Nagy L.G."/>
            <person name="Floudas D."/>
            <person name="Copeland A."/>
            <person name="Barry K.W."/>
            <person name="Cichocki N."/>
            <person name="Veneault-Fourrey C."/>
            <person name="LaButti K."/>
            <person name="Lindquist E.A."/>
            <person name="Lipzen A."/>
            <person name="Lundell T."/>
            <person name="Morin E."/>
            <person name="Murat C."/>
            <person name="Riley R."/>
            <person name="Ohm R."/>
            <person name="Sun H."/>
            <person name="Tunlid A."/>
            <person name="Henrissat B."/>
            <person name="Grigoriev I.V."/>
            <person name="Hibbett D.S."/>
            <person name="Martin F."/>
        </authorList>
    </citation>
    <scope>NUCLEOTIDE SEQUENCE [LARGE SCALE GENOMIC DNA]</scope>
    <source>
        <strain evidence="2">Foug A</strain>
    </source>
</reference>
<dbReference type="OrthoDB" id="5592585at2759"/>
<protein>
    <submittedName>
        <fullName evidence="1">Uncharacterized protein</fullName>
    </submittedName>
</protein>
<sequence>VSADDIFPEGKIYADLTANNVLHVTHCLTSSDVVHSPEQQMQTQKYSQHPWACQKGLEITSHIHYCLILDLIGEALTNFRSSRELVQAIHDALVGEWHPSSQSYII</sequence>
<name>A0A0C3DP71_9AGAM</name>
<reference evidence="1 2" key="1">
    <citation type="submission" date="2014-04" db="EMBL/GenBank/DDBJ databases">
        <authorList>
            <consortium name="DOE Joint Genome Institute"/>
            <person name="Kuo A."/>
            <person name="Kohler A."/>
            <person name="Nagy L.G."/>
            <person name="Floudas D."/>
            <person name="Copeland A."/>
            <person name="Barry K.W."/>
            <person name="Cichocki N."/>
            <person name="Veneault-Fourrey C."/>
            <person name="LaButti K."/>
            <person name="Lindquist E.A."/>
            <person name="Lipzen A."/>
            <person name="Lundell T."/>
            <person name="Morin E."/>
            <person name="Murat C."/>
            <person name="Sun H."/>
            <person name="Tunlid A."/>
            <person name="Henrissat B."/>
            <person name="Grigoriev I.V."/>
            <person name="Hibbett D.S."/>
            <person name="Martin F."/>
            <person name="Nordberg H.P."/>
            <person name="Cantor M.N."/>
            <person name="Hua S.X."/>
        </authorList>
    </citation>
    <scope>NUCLEOTIDE SEQUENCE [LARGE SCALE GENOMIC DNA]</scope>
    <source>
        <strain evidence="1 2">Foug A</strain>
    </source>
</reference>